<dbReference type="PANTHER" id="PTHR13812">
    <property type="entry name" value="KETIMINE REDUCTASE MU-CRYSTALLIN"/>
    <property type="match status" value="1"/>
</dbReference>
<keyword evidence="3" id="KW-1185">Reference proteome</keyword>
<dbReference type="SUPFAM" id="SSF51735">
    <property type="entry name" value="NAD(P)-binding Rossmann-fold domains"/>
    <property type="match status" value="1"/>
</dbReference>
<dbReference type="FunFam" id="3.40.50.720:FF:000311">
    <property type="entry name" value="Ornithine cyclodeaminase"/>
    <property type="match status" value="1"/>
</dbReference>
<dbReference type="Gene3D" id="3.30.1780.10">
    <property type="entry name" value="ornithine cyclodeaminase, domain 1"/>
    <property type="match status" value="1"/>
</dbReference>
<sequence length="321" mass="33672">MPMALAVSATERAFKALSTEGICTIPPRIHMPGGGDGDMGLFMPGIVHTETETAMGLKVINIRPDNPQRHMPTLPSLYTDFDPVTGMPLACLDGGALTYLRTGAANGVAARYLSREDSSTLAVLGVGAQGKAGTEAILCVRPITEVCAYDCMPGAAEAYIEWLKEKAPRVKGTVMTDPDEAVSQADIVLTCTPSTSPLFSPSSVRPGTHISAVGAYTPEMVEIPPETIAGAYVVVDSLPACIEEAGGIIQAVQAGLMSWSDVQGEVGSLAKGEIKGRTSPSQVTMFKTVGSAVQDVVVGHEICQLAQQKDMGTKTPDLWNH</sequence>
<accession>A0A9K3CNC5</accession>
<comment type="similarity">
    <text evidence="1">Belongs to the ornithine cyclodeaminase/mu-crystallin family.</text>
</comment>
<dbReference type="EMBL" id="BDIP01000139">
    <property type="protein sequence ID" value="GIQ80296.1"/>
    <property type="molecule type" value="Genomic_DNA"/>
</dbReference>
<dbReference type="InterPro" id="IPR003462">
    <property type="entry name" value="ODC_Mu_crystall"/>
</dbReference>
<reference evidence="2 3" key="1">
    <citation type="journal article" date="2018" name="PLoS ONE">
        <title>The draft genome of Kipferlia bialata reveals reductive genome evolution in fornicate parasites.</title>
        <authorList>
            <person name="Tanifuji G."/>
            <person name="Takabayashi S."/>
            <person name="Kume K."/>
            <person name="Takagi M."/>
            <person name="Nakayama T."/>
            <person name="Kamikawa R."/>
            <person name="Inagaki Y."/>
            <person name="Hashimoto T."/>
        </authorList>
    </citation>
    <scope>NUCLEOTIDE SEQUENCE [LARGE SCALE GENOMIC DNA]</scope>
    <source>
        <strain evidence="2">NY0173</strain>
    </source>
</reference>
<dbReference type="PIRSF" id="PIRSF001439">
    <property type="entry name" value="CryM"/>
    <property type="match status" value="1"/>
</dbReference>
<dbReference type="GO" id="GO:0016491">
    <property type="term" value="F:oxidoreductase activity"/>
    <property type="evidence" value="ECO:0007669"/>
    <property type="project" value="UniProtKB-ARBA"/>
</dbReference>
<dbReference type="InterPro" id="IPR023401">
    <property type="entry name" value="ODC_N"/>
</dbReference>
<dbReference type="AlphaFoldDB" id="A0A9K3CNC5"/>
<dbReference type="Proteomes" id="UP000265618">
    <property type="component" value="Unassembled WGS sequence"/>
</dbReference>
<dbReference type="Pfam" id="PF02423">
    <property type="entry name" value="OCD_Mu_crystall"/>
    <property type="match status" value="1"/>
</dbReference>
<proteinExistence type="inferred from homology"/>
<gene>
    <name evidence="2" type="ORF">KIPB_001070</name>
</gene>
<dbReference type="PANTHER" id="PTHR13812:SF19">
    <property type="entry name" value="KETIMINE REDUCTASE MU-CRYSTALLIN"/>
    <property type="match status" value="1"/>
</dbReference>
<evidence type="ECO:0000313" key="3">
    <source>
        <dbReference type="Proteomes" id="UP000265618"/>
    </source>
</evidence>
<comment type="caution">
    <text evidence="2">The sequence shown here is derived from an EMBL/GenBank/DDBJ whole genome shotgun (WGS) entry which is preliminary data.</text>
</comment>
<dbReference type="Gene3D" id="3.40.50.720">
    <property type="entry name" value="NAD(P)-binding Rossmann-like Domain"/>
    <property type="match status" value="1"/>
</dbReference>
<dbReference type="InterPro" id="IPR036291">
    <property type="entry name" value="NAD(P)-bd_dom_sf"/>
</dbReference>
<evidence type="ECO:0000313" key="2">
    <source>
        <dbReference type="EMBL" id="GIQ80296.1"/>
    </source>
</evidence>
<protein>
    <submittedName>
        <fullName evidence="2">Ornithine cyclodeaminase/mu-crystallin</fullName>
    </submittedName>
</protein>
<evidence type="ECO:0000256" key="1">
    <source>
        <dbReference type="ARBA" id="ARBA00008903"/>
    </source>
</evidence>
<dbReference type="GO" id="GO:0005737">
    <property type="term" value="C:cytoplasm"/>
    <property type="evidence" value="ECO:0007669"/>
    <property type="project" value="TreeGrafter"/>
</dbReference>
<name>A0A9K3CNC5_9EUKA</name>
<dbReference type="OrthoDB" id="41492at2759"/>
<organism evidence="2 3">
    <name type="scientific">Kipferlia bialata</name>
    <dbReference type="NCBI Taxonomy" id="797122"/>
    <lineage>
        <taxon>Eukaryota</taxon>
        <taxon>Metamonada</taxon>
        <taxon>Carpediemonas-like organisms</taxon>
        <taxon>Kipferlia</taxon>
    </lineage>
</organism>
<dbReference type="GO" id="GO:0019752">
    <property type="term" value="P:carboxylic acid metabolic process"/>
    <property type="evidence" value="ECO:0007669"/>
    <property type="project" value="UniProtKB-ARBA"/>
</dbReference>